<dbReference type="InterPro" id="IPR006073">
    <property type="entry name" value="GTP-bd"/>
</dbReference>
<dbReference type="AlphaFoldDB" id="A0A1V5T3D1"/>
<keyword evidence="8" id="KW-0175">Coiled coil</keyword>
<evidence type="ECO:0000313" key="10">
    <source>
        <dbReference type="EMBL" id="OQA61269.1"/>
    </source>
</evidence>
<dbReference type="Pfam" id="PF01926">
    <property type="entry name" value="MMR_HSR1"/>
    <property type="match status" value="1"/>
</dbReference>
<accession>A0A1V5T3D1</accession>
<dbReference type="Gene3D" id="3.40.50.300">
    <property type="entry name" value="P-loop containing nucleotide triphosphate hydrolases"/>
    <property type="match status" value="1"/>
</dbReference>
<dbReference type="EMBL" id="MWBQ01000021">
    <property type="protein sequence ID" value="OQA61269.1"/>
    <property type="molecule type" value="Genomic_DNA"/>
</dbReference>
<keyword evidence="2 5" id="KW-0547">Nucleotide-binding</keyword>
<evidence type="ECO:0000256" key="2">
    <source>
        <dbReference type="ARBA" id="ARBA00022741"/>
    </source>
</evidence>
<dbReference type="GO" id="GO:0046872">
    <property type="term" value="F:metal ion binding"/>
    <property type="evidence" value="ECO:0007669"/>
    <property type="project" value="UniProtKB-KW"/>
</dbReference>
<dbReference type="GO" id="GO:0005737">
    <property type="term" value="C:cytoplasm"/>
    <property type="evidence" value="ECO:0007669"/>
    <property type="project" value="UniProtKB-SubCell"/>
</dbReference>
<comment type="similarity">
    <text evidence="5">Belongs to the TRAFAC class OBG-HflX-like GTPase superfamily. HflX GTPase family.</text>
</comment>
<dbReference type="InterPro" id="IPR027417">
    <property type="entry name" value="P-loop_NTPase"/>
</dbReference>
<dbReference type="InterPro" id="IPR016496">
    <property type="entry name" value="GTPase_HflX"/>
</dbReference>
<keyword evidence="4 5" id="KW-0342">GTP-binding</keyword>
<dbReference type="InterPro" id="IPR032305">
    <property type="entry name" value="GTP-bd_M"/>
</dbReference>
<feature type="domain" description="Hflx-type G" evidence="9">
    <location>
        <begin position="210"/>
        <end position="376"/>
    </location>
</feature>
<evidence type="ECO:0000256" key="5">
    <source>
        <dbReference type="HAMAP-Rule" id="MF_00900"/>
    </source>
</evidence>
<gene>
    <name evidence="5 10" type="primary">hflX</name>
    <name evidence="10" type="ORF">BWY41_00220</name>
</gene>
<dbReference type="InterPro" id="IPR025121">
    <property type="entry name" value="GTPase_HflX_N"/>
</dbReference>
<feature type="coiled-coil region" evidence="8">
    <location>
        <begin position="169"/>
        <end position="203"/>
    </location>
</feature>
<comment type="subunit">
    <text evidence="5">Monomer. Associates with the 50S ribosomal subunit.</text>
</comment>
<feature type="binding site" evidence="7">
    <location>
        <position position="223"/>
    </location>
    <ligand>
        <name>Mg(2+)</name>
        <dbReference type="ChEBI" id="CHEBI:18420"/>
    </ligand>
</feature>
<dbReference type="PANTHER" id="PTHR10229:SF0">
    <property type="entry name" value="GTP-BINDING PROTEIN 6-RELATED"/>
    <property type="match status" value="1"/>
</dbReference>
<dbReference type="Pfam" id="PF13167">
    <property type="entry name" value="GTP-bdg_N"/>
    <property type="match status" value="1"/>
</dbReference>
<dbReference type="GO" id="GO:0003924">
    <property type="term" value="F:GTPase activity"/>
    <property type="evidence" value="ECO:0007669"/>
    <property type="project" value="UniProtKB-UniRule"/>
</dbReference>
<dbReference type="PIRSF" id="PIRSF006809">
    <property type="entry name" value="GTP-binding_hflX_prd"/>
    <property type="match status" value="1"/>
</dbReference>
<comment type="function">
    <text evidence="5">GTPase that associates with the 50S ribosomal subunit and may have a role during protein synthesis or ribosome biogenesis.</text>
</comment>
<feature type="binding site" evidence="6">
    <location>
        <begin position="216"/>
        <end position="223"/>
    </location>
    <ligand>
        <name>GTP</name>
        <dbReference type="ChEBI" id="CHEBI:37565"/>
    </ligand>
</feature>
<dbReference type="Proteomes" id="UP000485569">
    <property type="component" value="Unassembled WGS sequence"/>
</dbReference>
<dbReference type="InterPro" id="IPR030394">
    <property type="entry name" value="G_HFLX_dom"/>
</dbReference>
<dbReference type="GO" id="GO:0005525">
    <property type="term" value="F:GTP binding"/>
    <property type="evidence" value="ECO:0007669"/>
    <property type="project" value="UniProtKB-UniRule"/>
</dbReference>
<dbReference type="PANTHER" id="PTHR10229">
    <property type="entry name" value="GTP-BINDING PROTEIN HFLX"/>
    <property type="match status" value="1"/>
</dbReference>
<comment type="caution">
    <text evidence="10">The sequence shown here is derived from an EMBL/GenBank/DDBJ whole genome shotgun (WGS) entry which is preliminary data.</text>
</comment>
<evidence type="ECO:0000259" key="9">
    <source>
        <dbReference type="PROSITE" id="PS51705"/>
    </source>
</evidence>
<evidence type="ECO:0000256" key="4">
    <source>
        <dbReference type="ARBA" id="ARBA00023134"/>
    </source>
</evidence>
<evidence type="ECO:0000256" key="6">
    <source>
        <dbReference type="PIRSR" id="PIRSR006809-1"/>
    </source>
</evidence>
<organism evidence="10">
    <name type="scientific">Candidatus Atribacter allofermentans</name>
    <dbReference type="NCBI Taxonomy" id="1852833"/>
    <lineage>
        <taxon>Bacteria</taxon>
        <taxon>Pseudomonadati</taxon>
        <taxon>Atribacterota</taxon>
        <taxon>Atribacteria</taxon>
        <taxon>Atribacterales</taxon>
        <taxon>Atribacteraceae</taxon>
        <taxon>Atribacter</taxon>
    </lineage>
</organism>
<dbReference type="Gene3D" id="6.10.250.2860">
    <property type="match status" value="1"/>
</dbReference>
<evidence type="ECO:0000256" key="1">
    <source>
        <dbReference type="ARBA" id="ARBA00022723"/>
    </source>
</evidence>
<sequence length="433" mass="48975">MEEEVDIALNNQKLFIKTLGIVCSGHDNQTNMGADGVCQELLEISRSAGFQMSEIRDVKVLHPFPHYYLGKGKVEEIKVFLQKNPDIRGVIIDTEISPSQQKNLEKAFNIKVYTKIALIHRIFAARARSSEGKIKVAVASLQYELSRLSGRGVEMSRLGGGIGTRGPGEQKIETERRRIKQKIAQLKRELVKVNRRREVQKSLRIKKNLPIVAIVGYTNAGKSTLLNSLTNAHAYVEDRLFATLDPTARKAFLPGIGSVVFTDTVGFIREMPETLIDAFRATLDEINDADCLLEVLDASDPSYPEHHKVINRILQNMAISCRPKIIVFNKIDMVEPVPVISRDWFDDYPVVMVSAEKKIGIENLIEMIGKLLRNNRESLNITVSYQNLPQIEKEIYQHGYIENIEYRIDGMVEVHCSISREATGRIRQLDFSS</sequence>
<dbReference type="PROSITE" id="PS51705">
    <property type="entry name" value="G_HFLX"/>
    <property type="match status" value="1"/>
</dbReference>
<reference evidence="10" key="1">
    <citation type="submission" date="2017-02" db="EMBL/GenBank/DDBJ databases">
        <title>Delving into the versatile metabolic prowess of the omnipresent phylum Bacteroidetes.</title>
        <authorList>
            <person name="Nobu M.K."/>
            <person name="Mei R."/>
            <person name="Narihiro T."/>
            <person name="Kuroda K."/>
            <person name="Liu W.-T."/>
        </authorList>
    </citation>
    <scope>NUCLEOTIDE SEQUENCE</scope>
    <source>
        <strain evidence="10">ADurb.Bin276</strain>
    </source>
</reference>
<feature type="binding site" evidence="6">
    <location>
        <begin position="263"/>
        <end position="266"/>
    </location>
    <ligand>
        <name>GTP</name>
        <dbReference type="ChEBI" id="CHEBI:37565"/>
    </ligand>
</feature>
<comment type="cofactor">
    <cofactor evidence="7">
        <name>Mg(2+)</name>
        <dbReference type="ChEBI" id="CHEBI:18420"/>
    </cofactor>
</comment>
<evidence type="ECO:0000256" key="7">
    <source>
        <dbReference type="PIRSR" id="PIRSR006809-2"/>
    </source>
</evidence>
<evidence type="ECO:0000256" key="8">
    <source>
        <dbReference type="SAM" id="Coils"/>
    </source>
</evidence>
<evidence type="ECO:0000256" key="3">
    <source>
        <dbReference type="ARBA" id="ARBA00022842"/>
    </source>
</evidence>
<feature type="binding site" evidence="7">
    <location>
        <position position="243"/>
    </location>
    <ligand>
        <name>Mg(2+)</name>
        <dbReference type="ChEBI" id="CHEBI:18420"/>
    </ligand>
</feature>
<dbReference type="Pfam" id="PF16360">
    <property type="entry name" value="GTP-bdg_M"/>
    <property type="match status" value="1"/>
</dbReference>
<dbReference type="SUPFAM" id="SSF52540">
    <property type="entry name" value="P-loop containing nucleoside triphosphate hydrolases"/>
    <property type="match status" value="1"/>
</dbReference>
<keyword evidence="1 7" id="KW-0479">Metal-binding</keyword>
<protein>
    <recommendedName>
        <fullName evidence="5">GTPase HflX</fullName>
    </recommendedName>
    <alternativeName>
        <fullName evidence="5">GTP-binding protein HflX</fullName>
    </alternativeName>
</protein>
<dbReference type="CDD" id="cd01878">
    <property type="entry name" value="HflX"/>
    <property type="match status" value="1"/>
</dbReference>
<keyword evidence="3 7" id="KW-0460">Magnesium</keyword>
<feature type="binding site" evidence="6">
    <location>
        <begin position="241"/>
        <end position="245"/>
    </location>
    <ligand>
        <name>GTP</name>
        <dbReference type="ChEBI" id="CHEBI:37565"/>
    </ligand>
</feature>
<comment type="subcellular location">
    <subcellularLocation>
        <location evidence="5">Cytoplasm</location>
    </subcellularLocation>
    <text evidence="5">May associate with membranes.</text>
</comment>
<dbReference type="PRINTS" id="PR00326">
    <property type="entry name" value="GTP1OBG"/>
</dbReference>
<dbReference type="GO" id="GO:0043022">
    <property type="term" value="F:ribosome binding"/>
    <property type="evidence" value="ECO:0007669"/>
    <property type="project" value="TreeGrafter"/>
</dbReference>
<dbReference type="Gene3D" id="3.40.50.11060">
    <property type="entry name" value="GTPase HflX, N-terminal domain"/>
    <property type="match status" value="1"/>
</dbReference>
<name>A0A1V5T3D1_9BACT</name>
<dbReference type="NCBIfam" id="TIGR03156">
    <property type="entry name" value="GTP_HflX"/>
    <property type="match status" value="1"/>
</dbReference>
<dbReference type="InterPro" id="IPR042108">
    <property type="entry name" value="GTPase_HflX_N_sf"/>
</dbReference>
<feature type="binding site" evidence="6">
    <location>
        <begin position="329"/>
        <end position="332"/>
    </location>
    <ligand>
        <name>GTP</name>
        <dbReference type="ChEBI" id="CHEBI:37565"/>
    </ligand>
</feature>
<dbReference type="HAMAP" id="MF_00900">
    <property type="entry name" value="GTPase_HflX"/>
    <property type="match status" value="1"/>
</dbReference>
<proteinExistence type="inferred from homology"/>
<keyword evidence="5" id="KW-0963">Cytoplasm</keyword>